<protein>
    <submittedName>
        <fullName evidence="3">Glycosyltransferase family 4 protein</fullName>
    </submittedName>
</protein>
<reference evidence="3" key="1">
    <citation type="submission" date="2019-07" db="EMBL/GenBank/DDBJ databases">
        <authorList>
            <person name="De-Chao Zhang Q."/>
        </authorList>
    </citation>
    <scope>NUCLEOTIDE SEQUENCE</scope>
    <source>
        <strain evidence="3">TP-CH-4</strain>
    </source>
</reference>
<organism evidence="3 4">
    <name type="scientific">Pelagihabitans pacificus</name>
    <dbReference type="NCBI Taxonomy" id="2696054"/>
    <lineage>
        <taxon>Bacteria</taxon>
        <taxon>Pseudomonadati</taxon>
        <taxon>Bacteroidota</taxon>
        <taxon>Flavobacteriia</taxon>
        <taxon>Flavobacteriales</taxon>
        <taxon>Flavobacteriaceae</taxon>
        <taxon>Pelagihabitans</taxon>
    </lineage>
</organism>
<dbReference type="PANTHER" id="PTHR12526">
    <property type="entry name" value="GLYCOSYLTRANSFERASE"/>
    <property type="match status" value="1"/>
</dbReference>
<sequence length="367" mass="41929">MAICKICFFVPYYPLIKGGAEYQAKIIAEELTKFDYEVIYISEGHELEGQELHNGFKVYKLTTPFGTVEKATLYRRFMTKVNAIIAEENPDVIYQRILNTFTYRLSKFANKSKIPFVLHIADNYSVEFNKGYKSFFKERIFKDILKQRPYIICQTDYQKQKIRQKGYEPAAKIPNMHPDIRVMGHEQKDKNSIVWIGNSRPVKQLEVFLKLAKDFESTNFLFHVIGKIPESEYGFSLQEKLKVATNVEYHGEKTNAYINSFLIKSGLLVNTSASEGFSNTFIQAWMCGTPVLAFNSDPDGIMKKYAIGIDCKGSYSDLSKGLLDILESDDYGSWCERALATATSLFSTSENISKFTSVLKTAINGRK</sequence>
<evidence type="ECO:0000313" key="3">
    <source>
        <dbReference type="EMBL" id="NHF61078.1"/>
    </source>
</evidence>
<dbReference type="Pfam" id="PF13439">
    <property type="entry name" value="Glyco_transf_4"/>
    <property type="match status" value="1"/>
</dbReference>
<keyword evidence="4" id="KW-1185">Reference proteome</keyword>
<dbReference type="SUPFAM" id="SSF53756">
    <property type="entry name" value="UDP-Glycosyltransferase/glycogen phosphorylase"/>
    <property type="match status" value="1"/>
</dbReference>
<name>A0A967AXQ8_9FLAO</name>
<proteinExistence type="predicted"/>
<dbReference type="Pfam" id="PF00534">
    <property type="entry name" value="Glycos_transf_1"/>
    <property type="match status" value="1"/>
</dbReference>
<dbReference type="GO" id="GO:0016757">
    <property type="term" value="F:glycosyltransferase activity"/>
    <property type="evidence" value="ECO:0007669"/>
    <property type="project" value="InterPro"/>
</dbReference>
<dbReference type="Gene3D" id="3.40.50.2000">
    <property type="entry name" value="Glycogen Phosphorylase B"/>
    <property type="match status" value="2"/>
</dbReference>
<dbReference type="RefSeq" id="WP_152575581.1">
    <property type="nucleotide sequence ID" value="NZ_VIKU02000006.1"/>
</dbReference>
<accession>A0A967AXQ8</accession>
<reference evidence="3" key="2">
    <citation type="submission" date="2020-03" db="EMBL/GenBank/DDBJ databases">
        <title>Flavobacteriaceae bacterium strain TP-CH-4, a member of the family Flavobacteriaceae isolated from a deep-sea seamount.</title>
        <authorList>
            <person name="Zhang D.-C."/>
        </authorList>
    </citation>
    <scope>NUCLEOTIDE SEQUENCE</scope>
    <source>
        <strain evidence="3">TP-CH-4</strain>
    </source>
</reference>
<gene>
    <name evidence="3" type="ORF">FK220_017130</name>
</gene>
<evidence type="ECO:0000313" key="4">
    <source>
        <dbReference type="Proteomes" id="UP000707206"/>
    </source>
</evidence>
<dbReference type="AlphaFoldDB" id="A0A967AXQ8"/>
<dbReference type="InterPro" id="IPR001296">
    <property type="entry name" value="Glyco_trans_1"/>
</dbReference>
<comment type="caution">
    <text evidence="3">The sequence shown here is derived from an EMBL/GenBank/DDBJ whole genome shotgun (WGS) entry which is preliminary data.</text>
</comment>
<evidence type="ECO:0000259" key="2">
    <source>
        <dbReference type="Pfam" id="PF13439"/>
    </source>
</evidence>
<dbReference type="Proteomes" id="UP000707206">
    <property type="component" value="Unassembled WGS sequence"/>
</dbReference>
<feature type="domain" description="Glycosyltransferase subfamily 4-like N-terminal" evidence="2">
    <location>
        <begin position="18"/>
        <end position="175"/>
    </location>
</feature>
<evidence type="ECO:0000259" key="1">
    <source>
        <dbReference type="Pfam" id="PF00534"/>
    </source>
</evidence>
<dbReference type="InterPro" id="IPR028098">
    <property type="entry name" value="Glyco_trans_4-like_N"/>
</dbReference>
<dbReference type="CDD" id="cd03801">
    <property type="entry name" value="GT4_PimA-like"/>
    <property type="match status" value="1"/>
</dbReference>
<feature type="domain" description="Glycosyl transferase family 1" evidence="1">
    <location>
        <begin position="185"/>
        <end position="328"/>
    </location>
</feature>
<dbReference type="EMBL" id="VIKU02000006">
    <property type="protein sequence ID" value="NHF61078.1"/>
    <property type="molecule type" value="Genomic_DNA"/>
</dbReference>